<dbReference type="PANTHER" id="PTHR13563:SF13">
    <property type="entry name" value="TRNA METHYLTRANSFERASE 10 HOMOLOG A"/>
    <property type="match status" value="1"/>
</dbReference>
<evidence type="ECO:0000256" key="7">
    <source>
        <dbReference type="ARBA" id="ARBA00032166"/>
    </source>
</evidence>
<evidence type="ECO:0000313" key="11">
    <source>
        <dbReference type="EMBL" id="KAF2196892.1"/>
    </source>
</evidence>
<proteinExistence type="predicted"/>
<protein>
    <recommendedName>
        <fullName evidence="2">tRNA (guanine(9)-N1)-methyltransferase</fullName>
        <ecNumber evidence="1">2.1.1.221</ecNumber>
    </recommendedName>
    <alternativeName>
        <fullName evidence="7">tRNA methyltransferase 10</fullName>
    </alternativeName>
    <alternativeName>
        <fullName evidence="6">tRNA(m1G9)-methyltransferase</fullName>
    </alternativeName>
</protein>
<dbReference type="GO" id="GO:0052905">
    <property type="term" value="F:tRNA (guanosine(9)-N1)-methyltransferase activity"/>
    <property type="evidence" value="ECO:0007669"/>
    <property type="project" value="UniProtKB-EC"/>
</dbReference>
<dbReference type="InterPro" id="IPR007356">
    <property type="entry name" value="tRNA_m1G_MeTrfase_euk"/>
</dbReference>
<dbReference type="PROSITE" id="PS51675">
    <property type="entry name" value="SAM_MT_TRM10"/>
    <property type="match status" value="1"/>
</dbReference>
<dbReference type="EMBL" id="ML994308">
    <property type="protein sequence ID" value="KAF2196892.1"/>
    <property type="molecule type" value="Genomic_DNA"/>
</dbReference>
<keyword evidence="5" id="KW-0949">S-adenosyl-L-methionine</keyword>
<feature type="region of interest" description="Disordered" evidence="9">
    <location>
        <begin position="1"/>
        <end position="146"/>
    </location>
</feature>
<feature type="compositionally biased region" description="Polar residues" evidence="9">
    <location>
        <begin position="28"/>
        <end position="50"/>
    </location>
</feature>
<evidence type="ECO:0000259" key="10">
    <source>
        <dbReference type="PROSITE" id="PS51675"/>
    </source>
</evidence>
<organism evidence="11 12">
    <name type="scientific">Delitschia confertaspora ATCC 74209</name>
    <dbReference type="NCBI Taxonomy" id="1513339"/>
    <lineage>
        <taxon>Eukaryota</taxon>
        <taxon>Fungi</taxon>
        <taxon>Dikarya</taxon>
        <taxon>Ascomycota</taxon>
        <taxon>Pezizomycotina</taxon>
        <taxon>Dothideomycetes</taxon>
        <taxon>Pleosporomycetidae</taxon>
        <taxon>Pleosporales</taxon>
        <taxon>Delitschiaceae</taxon>
        <taxon>Delitschia</taxon>
    </lineage>
</organism>
<keyword evidence="12" id="KW-1185">Reference proteome</keyword>
<feature type="domain" description="SAM-dependent MTase TRM10-type" evidence="10">
    <location>
        <begin position="136"/>
        <end position="358"/>
    </location>
</feature>
<evidence type="ECO:0000256" key="3">
    <source>
        <dbReference type="ARBA" id="ARBA00022603"/>
    </source>
</evidence>
<feature type="compositionally biased region" description="Basic and acidic residues" evidence="9">
    <location>
        <begin position="1"/>
        <end position="24"/>
    </location>
</feature>
<dbReference type="EC" id="2.1.1.221" evidence="1"/>
<dbReference type="InterPro" id="IPR028564">
    <property type="entry name" value="MT_TRM10-typ"/>
</dbReference>
<dbReference type="GO" id="GO:0005634">
    <property type="term" value="C:nucleus"/>
    <property type="evidence" value="ECO:0007669"/>
    <property type="project" value="TreeGrafter"/>
</dbReference>
<evidence type="ECO:0000256" key="5">
    <source>
        <dbReference type="ARBA" id="ARBA00022691"/>
    </source>
</evidence>
<dbReference type="Gene3D" id="3.40.1280.30">
    <property type="match status" value="1"/>
</dbReference>
<feature type="compositionally biased region" description="Basic and acidic residues" evidence="9">
    <location>
        <begin position="362"/>
        <end position="381"/>
    </location>
</feature>
<accession>A0A9P4JCE3</accession>
<dbReference type="GO" id="GO:0000049">
    <property type="term" value="F:tRNA binding"/>
    <property type="evidence" value="ECO:0007669"/>
    <property type="project" value="TreeGrafter"/>
</dbReference>
<evidence type="ECO:0000256" key="9">
    <source>
        <dbReference type="SAM" id="MobiDB-lite"/>
    </source>
</evidence>
<keyword evidence="4" id="KW-0808">Transferase</keyword>
<dbReference type="AlphaFoldDB" id="A0A9P4JCE3"/>
<gene>
    <name evidence="11" type="ORF">GQ43DRAFT_444725</name>
</gene>
<name>A0A9P4JCE3_9PLEO</name>
<keyword evidence="3" id="KW-0489">Methyltransferase</keyword>
<evidence type="ECO:0000256" key="4">
    <source>
        <dbReference type="ARBA" id="ARBA00022679"/>
    </source>
</evidence>
<comment type="catalytic activity">
    <reaction evidence="8">
        <text>guanosine(9) in tRNA + S-adenosyl-L-methionine = N(1)-methylguanosine(9) in tRNA + S-adenosyl-L-homocysteine + H(+)</text>
        <dbReference type="Rhea" id="RHEA:43156"/>
        <dbReference type="Rhea" id="RHEA-COMP:10367"/>
        <dbReference type="Rhea" id="RHEA-COMP:10368"/>
        <dbReference type="ChEBI" id="CHEBI:15378"/>
        <dbReference type="ChEBI" id="CHEBI:57856"/>
        <dbReference type="ChEBI" id="CHEBI:59789"/>
        <dbReference type="ChEBI" id="CHEBI:73542"/>
        <dbReference type="ChEBI" id="CHEBI:74269"/>
        <dbReference type="EC" id="2.1.1.221"/>
    </reaction>
</comment>
<dbReference type="CDD" id="cd18089">
    <property type="entry name" value="SPOUT_Trm10-like"/>
    <property type="match status" value="1"/>
</dbReference>
<reference evidence="11" key="1">
    <citation type="journal article" date="2020" name="Stud. Mycol.">
        <title>101 Dothideomycetes genomes: a test case for predicting lifestyles and emergence of pathogens.</title>
        <authorList>
            <person name="Haridas S."/>
            <person name="Albert R."/>
            <person name="Binder M."/>
            <person name="Bloem J."/>
            <person name="Labutti K."/>
            <person name="Salamov A."/>
            <person name="Andreopoulos B."/>
            <person name="Baker S."/>
            <person name="Barry K."/>
            <person name="Bills G."/>
            <person name="Bluhm B."/>
            <person name="Cannon C."/>
            <person name="Castanera R."/>
            <person name="Culley D."/>
            <person name="Daum C."/>
            <person name="Ezra D."/>
            <person name="Gonzalez J."/>
            <person name="Henrissat B."/>
            <person name="Kuo A."/>
            <person name="Liang C."/>
            <person name="Lipzen A."/>
            <person name="Lutzoni F."/>
            <person name="Magnuson J."/>
            <person name="Mondo S."/>
            <person name="Nolan M."/>
            <person name="Ohm R."/>
            <person name="Pangilinan J."/>
            <person name="Park H.-J."/>
            <person name="Ramirez L."/>
            <person name="Alfaro M."/>
            <person name="Sun H."/>
            <person name="Tritt A."/>
            <person name="Yoshinaga Y."/>
            <person name="Zwiers L.-H."/>
            <person name="Turgeon B."/>
            <person name="Goodwin S."/>
            <person name="Spatafora J."/>
            <person name="Crous P."/>
            <person name="Grigoriev I."/>
        </authorList>
    </citation>
    <scope>NUCLEOTIDE SEQUENCE</scope>
    <source>
        <strain evidence="11">ATCC 74209</strain>
    </source>
</reference>
<feature type="compositionally biased region" description="Basic and acidic residues" evidence="9">
    <location>
        <begin position="84"/>
        <end position="116"/>
    </location>
</feature>
<dbReference type="PANTHER" id="PTHR13563">
    <property type="entry name" value="TRNA (GUANINE-9-) METHYLTRANSFERASE"/>
    <property type="match status" value="1"/>
</dbReference>
<dbReference type="GO" id="GO:0002939">
    <property type="term" value="P:tRNA N1-guanine methylation"/>
    <property type="evidence" value="ECO:0007669"/>
    <property type="project" value="TreeGrafter"/>
</dbReference>
<sequence>MEEEGRPAKIQKLDHGLNDSDVRFADPTLTNGASEGSGSSNVKDQVPTESKNVDMADALNDSTTLREEAPKISKNQLKKLRRQQQWEDGREARKEKRREKEKARRERRREEYKQKLSDNPAGFSNTPEPGVKQPRMGREKPDPTSQLPVSIIFDCDFDDMMFDQELKSLGTQITRCYSDNRHAKFRTHLAVASFGGKLKERFNGVLGKQYTSWHGFRFFEEDFVLVAEKAKEWMKAENGGAVAGALAEDQDSANTEEEEGEIVYLSSESDVTLERLKPHSTYIIGGLVDHNRHKGICYKRATERGIKTAKLPIGEFLQMNSRAVLATNHVLEIMLKWLELGDWGEAFMQVIPKRKGGTLKSAVEEKNDGEEHSSEADKDSELSTNCPAGLDGADDNIVIKSRSSLSEQSPSIETGADQTVHGIDSAVPSAGEALEDPSVPKVHSSLMEEPPSIEPNALQKTHETTAVLPAVDEVTEDPGVVKPHSSLIEEPPSI</sequence>
<evidence type="ECO:0000256" key="6">
    <source>
        <dbReference type="ARBA" id="ARBA00031792"/>
    </source>
</evidence>
<dbReference type="InterPro" id="IPR038459">
    <property type="entry name" value="MT_TRM10-typ_sf"/>
</dbReference>
<evidence type="ECO:0000256" key="1">
    <source>
        <dbReference type="ARBA" id="ARBA00012797"/>
    </source>
</evidence>
<dbReference type="OrthoDB" id="278300at2759"/>
<feature type="region of interest" description="Disordered" evidence="9">
    <location>
        <begin position="361"/>
        <end position="393"/>
    </location>
</feature>
<evidence type="ECO:0000313" key="12">
    <source>
        <dbReference type="Proteomes" id="UP000799536"/>
    </source>
</evidence>
<evidence type="ECO:0000256" key="8">
    <source>
        <dbReference type="ARBA" id="ARBA00048434"/>
    </source>
</evidence>
<comment type="caution">
    <text evidence="11">The sequence shown here is derived from an EMBL/GenBank/DDBJ whole genome shotgun (WGS) entry which is preliminary data.</text>
</comment>
<dbReference type="Proteomes" id="UP000799536">
    <property type="component" value="Unassembled WGS sequence"/>
</dbReference>
<evidence type="ECO:0000256" key="2">
    <source>
        <dbReference type="ARBA" id="ARBA00020451"/>
    </source>
</evidence>